<sequence length="52" mass="5996">MPNDIKAVRIRKEIYEARAKHEKLSNEQLVIHIQAGIDTTENRYSSGSRTRA</sequence>
<dbReference type="AlphaFoldDB" id="A0A1M5BPY1"/>
<name>A0A1M5BPY1_9CLOT</name>
<dbReference type="RefSeq" id="WP_158641021.1">
    <property type="nucleotide sequence ID" value="NZ_FQVI01000029.1"/>
</dbReference>
<protein>
    <submittedName>
        <fullName evidence="1">Uncharacterized protein</fullName>
    </submittedName>
</protein>
<keyword evidence="2" id="KW-1185">Reference proteome</keyword>
<dbReference type="EMBL" id="FQVI01000029">
    <property type="protein sequence ID" value="SHF44594.1"/>
    <property type="molecule type" value="Genomic_DNA"/>
</dbReference>
<reference evidence="1 2" key="1">
    <citation type="submission" date="2016-11" db="EMBL/GenBank/DDBJ databases">
        <authorList>
            <person name="Jaros S."/>
            <person name="Januszkiewicz K."/>
            <person name="Wedrychowicz H."/>
        </authorList>
    </citation>
    <scope>NUCLEOTIDE SEQUENCE [LARGE SCALE GENOMIC DNA]</scope>
    <source>
        <strain evidence="1 2">DSM 17459</strain>
    </source>
</reference>
<accession>A0A1M5BPY1</accession>
<organism evidence="1 2">
    <name type="scientific">Lactonifactor longoviformis DSM 17459</name>
    <dbReference type="NCBI Taxonomy" id="1122155"/>
    <lineage>
        <taxon>Bacteria</taxon>
        <taxon>Bacillati</taxon>
        <taxon>Bacillota</taxon>
        <taxon>Clostridia</taxon>
        <taxon>Eubacteriales</taxon>
        <taxon>Clostridiaceae</taxon>
        <taxon>Lactonifactor</taxon>
    </lineage>
</organism>
<proteinExistence type="predicted"/>
<evidence type="ECO:0000313" key="2">
    <source>
        <dbReference type="Proteomes" id="UP000184245"/>
    </source>
</evidence>
<gene>
    <name evidence="1" type="ORF">SAMN02745158_03763</name>
</gene>
<dbReference type="Proteomes" id="UP000184245">
    <property type="component" value="Unassembled WGS sequence"/>
</dbReference>
<evidence type="ECO:0000313" key="1">
    <source>
        <dbReference type="EMBL" id="SHF44594.1"/>
    </source>
</evidence>